<reference evidence="3 4" key="1">
    <citation type="submission" date="2024-06" db="EMBL/GenBank/DDBJ databases">
        <authorList>
            <person name="Kraege A."/>
            <person name="Thomma B."/>
        </authorList>
    </citation>
    <scope>NUCLEOTIDE SEQUENCE [LARGE SCALE GENOMIC DNA]</scope>
</reference>
<evidence type="ECO:0000313" key="3">
    <source>
        <dbReference type="EMBL" id="CAL5222403.1"/>
    </source>
</evidence>
<organism evidence="3 4">
    <name type="scientific">Coccomyxa viridis</name>
    <dbReference type="NCBI Taxonomy" id="1274662"/>
    <lineage>
        <taxon>Eukaryota</taxon>
        <taxon>Viridiplantae</taxon>
        <taxon>Chlorophyta</taxon>
        <taxon>core chlorophytes</taxon>
        <taxon>Trebouxiophyceae</taxon>
        <taxon>Trebouxiophyceae incertae sedis</taxon>
        <taxon>Coccomyxaceae</taxon>
        <taxon>Coccomyxa</taxon>
    </lineage>
</organism>
<dbReference type="PANTHER" id="PTHR45856:SF11">
    <property type="entry name" value="FUNGAL LIPASE-LIKE DOMAIN-CONTAINING PROTEIN"/>
    <property type="match status" value="1"/>
</dbReference>
<dbReference type="Gene3D" id="3.40.50.1820">
    <property type="entry name" value="alpha/beta hydrolase"/>
    <property type="match status" value="2"/>
</dbReference>
<sequence>MSSIEASRTLQQAPAPSAPSTIQHLEQVLGTTASQAAGWYYKSLEAAIFAVAASQGVAQGLPVDRGFLLPISGGSNLLAVYSANASAVVLAFGGTNETLANVTASNPLESDAFYKGAFSDQGNGSVDPFLADPFYGRIGGGYDGLYRVVRNVTNGTTPARIVATGYAEGGALAKLAAVWAGAAFAGAQVRSINFGAPRVGEARFLWAYQQLVDTRYEWAFRGDQRVTQPASSPVSDALFFLDENVSTNTSTGIPGSLQYYLTLLEQKAVGSTYKKTLGSDSAIGSITPGDSTDPGTAVGTPQNSPGPTGFFGELKNKAKQIINGISQSLSAAKGELYRQSDSSQQNLPWTNYSQIEPNACPPILCKLRLMTTAACNVYHDGPNTIFPGSVTIKAQAGTVVAVGWLPENSTAWFSWRGSVSKKDWLADFQLWMNNDPLSPILDQLYPGARVHHGFLDQFQAVTDKAVNNTENIRSVLDGLSGGTPPTRVFCSGHSLGAGLATLCGVWSALQWPAADVRVVTMGSPAVGNVEFARAFKLAVGREYRLVDRLDVVPALPPFTGYIQLDFPLWIQDNGTIVAESRPYMSTKDLTWEDHACHSYEHATYNVTHISAPENITGLAPI</sequence>
<feature type="region of interest" description="Disordered" evidence="1">
    <location>
        <begin position="284"/>
        <end position="307"/>
    </location>
</feature>
<dbReference type="InterPro" id="IPR029058">
    <property type="entry name" value="AB_hydrolase_fold"/>
</dbReference>
<comment type="caution">
    <text evidence="3">The sequence shown here is derived from an EMBL/GenBank/DDBJ whole genome shotgun (WGS) entry which is preliminary data.</text>
</comment>
<dbReference type="PANTHER" id="PTHR45856">
    <property type="entry name" value="ALPHA/BETA-HYDROLASES SUPERFAMILY PROTEIN"/>
    <property type="match status" value="1"/>
</dbReference>
<proteinExistence type="predicted"/>
<keyword evidence="4" id="KW-1185">Reference proteome</keyword>
<dbReference type="Pfam" id="PF01764">
    <property type="entry name" value="Lipase_3"/>
    <property type="match status" value="2"/>
</dbReference>
<feature type="domain" description="Fungal lipase-type" evidence="2">
    <location>
        <begin position="413"/>
        <end position="558"/>
    </location>
</feature>
<evidence type="ECO:0000313" key="4">
    <source>
        <dbReference type="Proteomes" id="UP001497392"/>
    </source>
</evidence>
<dbReference type="InterPro" id="IPR051218">
    <property type="entry name" value="Sec_MonoDiacylglyc_Lipase"/>
</dbReference>
<name>A0ABP1FW35_9CHLO</name>
<feature type="compositionally biased region" description="Polar residues" evidence="1">
    <location>
        <begin position="284"/>
        <end position="306"/>
    </location>
</feature>
<evidence type="ECO:0000256" key="1">
    <source>
        <dbReference type="SAM" id="MobiDB-lite"/>
    </source>
</evidence>
<dbReference type="SUPFAM" id="SSF53474">
    <property type="entry name" value="alpha/beta-Hydrolases"/>
    <property type="match status" value="2"/>
</dbReference>
<dbReference type="CDD" id="cd00519">
    <property type="entry name" value="Lipase_3"/>
    <property type="match status" value="1"/>
</dbReference>
<evidence type="ECO:0000259" key="2">
    <source>
        <dbReference type="Pfam" id="PF01764"/>
    </source>
</evidence>
<dbReference type="Proteomes" id="UP001497392">
    <property type="component" value="Unassembled WGS sequence"/>
</dbReference>
<dbReference type="EMBL" id="CAXHTA020000007">
    <property type="protein sequence ID" value="CAL5222403.1"/>
    <property type="molecule type" value="Genomic_DNA"/>
</dbReference>
<protein>
    <submittedName>
        <fullName evidence="3">G4762 protein</fullName>
    </submittedName>
</protein>
<feature type="domain" description="Fungal lipase-type" evidence="2">
    <location>
        <begin position="143"/>
        <end position="214"/>
    </location>
</feature>
<accession>A0ABP1FW35</accession>
<gene>
    <name evidence="3" type="primary">g4762</name>
    <name evidence="3" type="ORF">VP750_LOCUS4062</name>
</gene>
<dbReference type="InterPro" id="IPR002921">
    <property type="entry name" value="Fungal_lipase-type"/>
</dbReference>